<evidence type="ECO:0000256" key="1">
    <source>
        <dbReference type="ARBA" id="ARBA00022837"/>
    </source>
</evidence>
<dbReference type="OrthoDB" id="8785703at2759"/>
<sequence length="188" mass="21485">MEEIRETAKAYYNNLTEEQKFEAKEMFLLMDLDEDGSISASEYVKGFKSCSNETVFEKLDENGDGMLDFEEFMSLYYLFKSNRLVFCDGHGCRAFLDGVFFTCVDCFKNASKSFDLCSCCFSNKSYTHMHSTFLDNYMLLRSIEASNKKIGEEVEIFEVEIFESTAEVFNSAAELPDDCDCDCGCGIM</sequence>
<dbReference type="Gene3D" id="1.10.238.10">
    <property type="entry name" value="EF-hand"/>
    <property type="match status" value="2"/>
</dbReference>
<dbReference type="EMBL" id="VOIH02000001">
    <property type="protein sequence ID" value="KAF3457821.1"/>
    <property type="molecule type" value="Genomic_DNA"/>
</dbReference>
<gene>
    <name evidence="3" type="ORF">FNV43_RR02481</name>
</gene>
<evidence type="ECO:0000313" key="3">
    <source>
        <dbReference type="EMBL" id="KAF3457821.1"/>
    </source>
</evidence>
<comment type="caution">
    <text evidence="3">The sequence shown here is derived from an EMBL/GenBank/DDBJ whole genome shotgun (WGS) entry which is preliminary data.</text>
</comment>
<feature type="domain" description="EF-hand" evidence="2">
    <location>
        <begin position="55"/>
        <end position="82"/>
    </location>
</feature>
<evidence type="ECO:0000313" key="4">
    <source>
        <dbReference type="Proteomes" id="UP000796880"/>
    </source>
</evidence>
<dbReference type="CDD" id="cd00051">
    <property type="entry name" value="EFh"/>
    <property type="match status" value="1"/>
</dbReference>
<feature type="domain" description="EF-hand" evidence="2">
    <location>
        <begin position="18"/>
        <end position="53"/>
    </location>
</feature>
<protein>
    <recommendedName>
        <fullName evidence="2">EF-hand domain-containing protein</fullName>
    </recommendedName>
</protein>
<dbReference type="SMART" id="SM00054">
    <property type="entry name" value="EFh"/>
    <property type="match status" value="2"/>
</dbReference>
<dbReference type="InterPro" id="IPR018247">
    <property type="entry name" value="EF_Hand_1_Ca_BS"/>
</dbReference>
<name>A0A8K0MT07_9ROSA</name>
<reference evidence="3" key="1">
    <citation type="submission" date="2020-03" db="EMBL/GenBank/DDBJ databases">
        <title>A high-quality chromosome-level genome assembly of a woody plant with both climbing and erect habits, Rhamnella rubrinervis.</title>
        <authorList>
            <person name="Lu Z."/>
            <person name="Yang Y."/>
            <person name="Zhu X."/>
            <person name="Sun Y."/>
        </authorList>
    </citation>
    <scope>NUCLEOTIDE SEQUENCE</scope>
    <source>
        <strain evidence="3">BYM</strain>
        <tissue evidence="3">Leaf</tissue>
    </source>
</reference>
<proteinExistence type="predicted"/>
<dbReference type="AlphaFoldDB" id="A0A8K0MT07"/>
<dbReference type="PROSITE" id="PS50222">
    <property type="entry name" value="EF_HAND_2"/>
    <property type="match status" value="2"/>
</dbReference>
<keyword evidence="1" id="KW-0106">Calcium</keyword>
<dbReference type="Pfam" id="PF13499">
    <property type="entry name" value="EF-hand_7"/>
    <property type="match status" value="1"/>
</dbReference>
<dbReference type="Proteomes" id="UP000796880">
    <property type="component" value="Unassembled WGS sequence"/>
</dbReference>
<dbReference type="GO" id="GO:0005509">
    <property type="term" value="F:calcium ion binding"/>
    <property type="evidence" value="ECO:0007669"/>
    <property type="project" value="InterPro"/>
</dbReference>
<dbReference type="PROSITE" id="PS00018">
    <property type="entry name" value="EF_HAND_1"/>
    <property type="match status" value="2"/>
</dbReference>
<dbReference type="SUPFAM" id="SSF57850">
    <property type="entry name" value="RING/U-box"/>
    <property type="match status" value="1"/>
</dbReference>
<keyword evidence="4" id="KW-1185">Reference proteome</keyword>
<organism evidence="3 4">
    <name type="scientific">Rhamnella rubrinervis</name>
    <dbReference type="NCBI Taxonomy" id="2594499"/>
    <lineage>
        <taxon>Eukaryota</taxon>
        <taxon>Viridiplantae</taxon>
        <taxon>Streptophyta</taxon>
        <taxon>Embryophyta</taxon>
        <taxon>Tracheophyta</taxon>
        <taxon>Spermatophyta</taxon>
        <taxon>Magnoliopsida</taxon>
        <taxon>eudicotyledons</taxon>
        <taxon>Gunneridae</taxon>
        <taxon>Pentapetalae</taxon>
        <taxon>rosids</taxon>
        <taxon>fabids</taxon>
        <taxon>Rosales</taxon>
        <taxon>Rhamnaceae</taxon>
        <taxon>rhamnoid group</taxon>
        <taxon>Rhamneae</taxon>
        <taxon>Rhamnella</taxon>
    </lineage>
</organism>
<dbReference type="InterPro" id="IPR011992">
    <property type="entry name" value="EF-hand-dom_pair"/>
</dbReference>
<evidence type="ECO:0000259" key="2">
    <source>
        <dbReference type="PROSITE" id="PS50222"/>
    </source>
</evidence>
<dbReference type="InterPro" id="IPR002048">
    <property type="entry name" value="EF_hand_dom"/>
</dbReference>
<dbReference type="SUPFAM" id="SSF47473">
    <property type="entry name" value="EF-hand"/>
    <property type="match status" value="1"/>
</dbReference>
<accession>A0A8K0MT07</accession>